<evidence type="ECO:0000313" key="2">
    <source>
        <dbReference type="Proteomes" id="UP000294576"/>
    </source>
</evidence>
<evidence type="ECO:0000313" key="1">
    <source>
        <dbReference type="EMBL" id="TCU15965.1"/>
    </source>
</evidence>
<dbReference type="AlphaFoldDB" id="A0A4V2V964"/>
<sequence>MLWGRSDFEQMRVVAQKGARLACALAVLWAFAPALPVGADEVLSDRIGINRVNLAWLSRGDQERVLNEIAASGITHVRLSLSRPVDKSIEALEMADRRGLKILLEIQLGNKDYYPAEARSRTGFGRIWDVQRLSDLDLDLYRAQLRPALRRIDELGIRIDAVEPGNEINYSAYNGDLVVYEKPGRQTPRNVSEVANRSALERGLDAYVGALRITREELRATVYSRDTLLISAGLSDVGTGEADRRGMERLEPGEFISLLRKRGIDALVDGYGIHVYPGRKDDAALARYVTTLLDFCRPEGEGKPCWVSEWGIANTALSCPVDDREREVAVRAVRRSFAELMEKGRLKAAFYYDWDTQPVYSVWRCGALSPAGVAATEANSGGAAR</sequence>
<dbReference type="RefSeq" id="WP_132562960.1">
    <property type="nucleotide sequence ID" value="NZ_SMBH01000006.1"/>
</dbReference>
<evidence type="ECO:0008006" key="3">
    <source>
        <dbReference type="Google" id="ProtNLM"/>
    </source>
</evidence>
<proteinExistence type="predicted"/>
<organism evidence="1 2">
    <name type="scientific">Rhizobium sullae</name>
    <name type="common">Rhizobium hedysari</name>
    <dbReference type="NCBI Taxonomy" id="50338"/>
    <lineage>
        <taxon>Bacteria</taxon>
        <taxon>Pseudomonadati</taxon>
        <taxon>Pseudomonadota</taxon>
        <taxon>Alphaproteobacteria</taxon>
        <taxon>Hyphomicrobiales</taxon>
        <taxon>Rhizobiaceae</taxon>
        <taxon>Rhizobium/Agrobacterium group</taxon>
        <taxon>Rhizobium</taxon>
    </lineage>
</organism>
<gene>
    <name evidence="1" type="ORF">EV132_106308</name>
</gene>
<accession>A0A4V2V964</accession>
<protein>
    <recommendedName>
        <fullName evidence="3">Glycoside hydrolase</fullName>
    </recommendedName>
</protein>
<dbReference type="InterPro" id="IPR017853">
    <property type="entry name" value="GH"/>
</dbReference>
<name>A0A4V2V964_RHISU</name>
<dbReference type="Gene3D" id="3.20.20.80">
    <property type="entry name" value="Glycosidases"/>
    <property type="match status" value="1"/>
</dbReference>
<reference evidence="1 2" key="1">
    <citation type="submission" date="2019-03" db="EMBL/GenBank/DDBJ databases">
        <title>Genomic Encyclopedia of Type Strains, Phase IV (KMG-V): Genome sequencing to study the core and pangenomes of soil and plant-associated prokaryotes.</title>
        <authorList>
            <person name="Whitman W."/>
        </authorList>
    </citation>
    <scope>NUCLEOTIDE SEQUENCE [LARGE SCALE GENOMIC DNA]</scope>
    <source>
        <strain evidence="1 2">Hc14</strain>
    </source>
</reference>
<comment type="caution">
    <text evidence="1">The sequence shown here is derived from an EMBL/GenBank/DDBJ whole genome shotgun (WGS) entry which is preliminary data.</text>
</comment>
<dbReference type="SUPFAM" id="SSF51445">
    <property type="entry name" value="(Trans)glycosidases"/>
    <property type="match status" value="1"/>
</dbReference>
<dbReference type="EMBL" id="SMBH01000006">
    <property type="protein sequence ID" value="TCU15965.1"/>
    <property type="molecule type" value="Genomic_DNA"/>
</dbReference>
<dbReference type="Proteomes" id="UP000294576">
    <property type="component" value="Unassembled WGS sequence"/>
</dbReference>